<protein>
    <submittedName>
        <fullName evidence="2">Uncharacterized protein</fullName>
    </submittedName>
</protein>
<dbReference type="Proteomes" id="UP001500729">
    <property type="component" value="Unassembled WGS sequence"/>
</dbReference>
<dbReference type="EMBL" id="BAAAGS010000007">
    <property type="protein sequence ID" value="GAA0516913.1"/>
    <property type="molecule type" value="Genomic_DNA"/>
</dbReference>
<keyword evidence="1" id="KW-0812">Transmembrane</keyword>
<sequence length="117" mass="12359">MSFAEVVFLLGPVGAVVIAPAAIVVLGVRPRRRWAVRLGVALTFVVAAGFVGYWILWRVAYDYEEAFQPTPAALEIGLDVTMTAAAVGSLGLVAIALTALVLPRQVRKATLGEPSNP</sequence>
<comment type="caution">
    <text evidence="2">The sequence shown here is derived from an EMBL/GenBank/DDBJ whole genome shotgun (WGS) entry which is preliminary data.</text>
</comment>
<gene>
    <name evidence="2" type="ORF">GCM10009533_15030</name>
</gene>
<keyword evidence="1" id="KW-1133">Transmembrane helix</keyword>
<name>A0ABN1CDG5_SACER</name>
<keyword evidence="1" id="KW-0472">Membrane</keyword>
<feature type="transmembrane region" description="Helical" evidence="1">
    <location>
        <begin position="35"/>
        <end position="56"/>
    </location>
</feature>
<evidence type="ECO:0000313" key="3">
    <source>
        <dbReference type="Proteomes" id="UP001500729"/>
    </source>
</evidence>
<feature type="transmembrane region" description="Helical" evidence="1">
    <location>
        <begin position="76"/>
        <end position="102"/>
    </location>
</feature>
<organism evidence="2 3">
    <name type="scientific">Saccharopolyspora erythraea</name>
    <name type="common">Streptomyces erythraeus</name>
    <dbReference type="NCBI Taxonomy" id="1836"/>
    <lineage>
        <taxon>Bacteria</taxon>
        <taxon>Bacillati</taxon>
        <taxon>Actinomycetota</taxon>
        <taxon>Actinomycetes</taxon>
        <taxon>Pseudonocardiales</taxon>
        <taxon>Pseudonocardiaceae</taxon>
        <taxon>Saccharopolyspora</taxon>
    </lineage>
</organism>
<dbReference type="RefSeq" id="WP_009942152.1">
    <property type="nucleotide sequence ID" value="NZ_BAAAGS010000007.1"/>
</dbReference>
<reference evidence="2 3" key="1">
    <citation type="journal article" date="2019" name="Int. J. Syst. Evol. Microbiol.">
        <title>The Global Catalogue of Microorganisms (GCM) 10K type strain sequencing project: providing services to taxonomists for standard genome sequencing and annotation.</title>
        <authorList>
            <consortium name="The Broad Institute Genomics Platform"/>
            <consortium name="The Broad Institute Genome Sequencing Center for Infectious Disease"/>
            <person name="Wu L."/>
            <person name="Ma J."/>
        </authorList>
    </citation>
    <scope>NUCLEOTIDE SEQUENCE [LARGE SCALE GENOMIC DNA]</scope>
    <source>
        <strain evidence="2 3">JCM 10303</strain>
    </source>
</reference>
<proteinExistence type="predicted"/>
<keyword evidence="3" id="KW-1185">Reference proteome</keyword>
<accession>A0ABN1CDG5</accession>
<feature type="transmembrane region" description="Helical" evidence="1">
    <location>
        <begin position="6"/>
        <end position="28"/>
    </location>
</feature>
<evidence type="ECO:0000256" key="1">
    <source>
        <dbReference type="SAM" id="Phobius"/>
    </source>
</evidence>
<evidence type="ECO:0000313" key="2">
    <source>
        <dbReference type="EMBL" id="GAA0516913.1"/>
    </source>
</evidence>